<evidence type="ECO:0000256" key="2">
    <source>
        <dbReference type="SAM" id="Phobius"/>
    </source>
</evidence>
<keyword evidence="2" id="KW-0472">Membrane</keyword>
<evidence type="ECO:0008006" key="5">
    <source>
        <dbReference type="Google" id="ProtNLM"/>
    </source>
</evidence>
<feature type="transmembrane region" description="Helical" evidence="2">
    <location>
        <begin position="45"/>
        <end position="64"/>
    </location>
</feature>
<keyword evidence="2" id="KW-0812">Transmembrane</keyword>
<proteinExistence type="predicted"/>
<organism evidence="3 4">
    <name type="scientific">Mesosutterella porci</name>
    <dbReference type="NCBI Taxonomy" id="2915351"/>
    <lineage>
        <taxon>Bacteria</taxon>
        <taxon>Pseudomonadati</taxon>
        <taxon>Pseudomonadota</taxon>
        <taxon>Betaproteobacteria</taxon>
        <taxon>Burkholderiales</taxon>
        <taxon>Sutterellaceae</taxon>
        <taxon>Mesosutterella</taxon>
    </lineage>
</organism>
<evidence type="ECO:0000256" key="1">
    <source>
        <dbReference type="SAM" id="Coils"/>
    </source>
</evidence>
<dbReference type="Proteomes" id="UP001297600">
    <property type="component" value="Unassembled WGS sequence"/>
</dbReference>
<feature type="coiled-coil region" evidence="1">
    <location>
        <begin position="66"/>
        <end position="119"/>
    </location>
</feature>
<comment type="caution">
    <text evidence="3">The sequence shown here is derived from an EMBL/GenBank/DDBJ whole genome shotgun (WGS) entry which is preliminary data.</text>
</comment>
<keyword evidence="2" id="KW-1133">Transmembrane helix</keyword>
<accession>A0ABS9MP08</accession>
<gene>
    <name evidence="3" type="ORF">MAF45_02675</name>
</gene>
<evidence type="ECO:0000313" key="3">
    <source>
        <dbReference type="EMBL" id="MCG5030357.1"/>
    </source>
</evidence>
<keyword evidence="1" id="KW-0175">Coiled coil</keyword>
<name>A0ABS9MP08_9BURK</name>
<protein>
    <recommendedName>
        <fullName evidence="5">Lipopolysaccharide assembly protein A domain-containing protein</fullName>
    </recommendedName>
</protein>
<reference evidence="3 4" key="1">
    <citation type="submission" date="2022-02" db="EMBL/GenBank/DDBJ databases">
        <title>Mesosutterella porci, a novel member of the family Sutterellaceae from pig feces.</title>
        <authorList>
            <person name="Wylensek D."/>
            <person name="Clavel T."/>
        </authorList>
    </citation>
    <scope>NUCLEOTIDE SEQUENCE [LARGE SCALE GENOMIC DNA]</scope>
    <source>
        <strain evidence="4">oilRF-744-wt-GAM-9</strain>
    </source>
</reference>
<evidence type="ECO:0000313" key="4">
    <source>
        <dbReference type="Proteomes" id="UP001297600"/>
    </source>
</evidence>
<dbReference type="EMBL" id="JAKNCT010000002">
    <property type="protein sequence ID" value="MCG5030357.1"/>
    <property type="molecule type" value="Genomic_DNA"/>
</dbReference>
<keyword evidence="4" id="KW-1185">Reference proteome</keyword>
<sequence>MTFRSIAVLIVFLASVLFVIANWGPIMTTMPVSFILFTVNAPFGLLLILGGSLVFLICLLWMLWKQATVLVDLQKANREARKAREEAENAEGSRVVKFEDSLKARLDAMEQRLVRLDEKMAAPLASALQGGDQTLQELQAVLAEMKKSQDSLGKTAARLEELSDQRLI</sequence>
<dbReference type="RefSeq" id="WP_237978006.1">
    <property type="nucleotide sequence ID" value="NZ_JAKNCT010000002.1"/>
</dbReference>